<dbReference type="STRING" id="1129793.GPLA_0913"/>
<evidence type="ECO:0000256" key="1">
    <source>
        <dbReference type="ARBA" id="ARBA00004127"/>
    </source>
</evidence>
<accession>K6YGJ4</accession>
<sequence length="208" mass="23865">MIITDNTVGIIEFTRLYLAVFYTFVAFFYISKIIWAKRSSGQQQVFPGQRFCTSWWNHIAFRVFRATIWMICVFRFFFPEIDGFLGLLPSMLNVPVMFAGNLLLTCGFVFTIIVHLSMGSQWRSGIDPKGPAQLMTHGFYRYSRNPMFSAIALSQLGFFLALPSLFSLICLLVGLFTLYRQAIVEEQHLASAFPAAFAQYKAGTRRWL</sequence>
<evidence type="ECO:0000256" key="4">
    <source>
        <dbReference type="ARBA" id="ARBA00023136"/>
    </source>
</evidence>
<feature type="transmembrane region" description="Helical" evidence="5">
    <location>
        <begin position="16"/>
        <end position="35"/>
    </location>
</feature>
<evidence type="ECO:0000256" key="5">
    <source>
        <dbReference type="SAM" id="Phobius"/>
    </source>
</evidence>
<dbReference type="OrthoDB" id="9811969at2"/>
<evidence type="ECO:0008006" key="8">
    <source>
        <dbReference type="Google" id="ProtNLM"/>
    </source>
</evidence>
<feature type="transmembrane region" description="Helical" evidence="5">
    <location>
        <begin position="98"/>
        <end position="116"/>
    </location>
</feature>
<proteinExistence type="predicted"/>
<dbReference type="AlphaFoldDB" id="K6YGJ4"/>
<evidence type="ECO:0000313" key="7">
    <source>
        <dbReference type="Proteomes" id="UP000006322"/>
    </source>
</evidence>
<keyword evidence="4 5" id="KW-0472">Membrane</keyword>
<dbReference type="PANTHER" id="PTHR43847:SF1">
    <property type="entry name" value="BLL3993 PROTEIN"/>
    <property type="match status" value="1"/>
</dbReference>
<comment type="subcellular location">
    <subcellularLocation>
        <location evidence="1">Endomembrane system</location>
        <topology evidence="1">Multi-pass membrane protein</topology>
    </subcellularLocation>
</comment>
<dbReference type="GO" id="GO:0012505">
    <property type="term" value="C:endomembrane system"/>
    <property type="evidence" value="ECO:0007669"/>
    <property type="project" value="UniProtKB-SubCell"/>
</dbReference>
<dbReference type="EMBL" id="BAER01000023">
    <property type="protein sequence ID" value="GAC31829.1"/>
    <property type="molecule type" value="Genomic_DNA"/>
</dbReference>
<dbReference type="Gene3D" id="1.20.120.1630">
    <property type="match status" value="1"/>
</dbReference>
<keyword evidence="2 5" id="KW-0812">Transmembrane</keyword>
<keyword evidence="7" id="KW-1185">Reference proteome</keyword>
<organism evidence="6 7">
    <name type="scientific">Paraglaciecola polaris LMG 21857</name>
    <dbReference type="NCBI Taxonomy" id="1129793"/>
    <lineage>
        <taxon>Bacteria</taxon>
        <taxon>Pseudomonadati</taxon>
        <taxon>Pseudomonadota</taxon>
        <taxon>Gammaproteobacteria</taxon>
        <taxon>Alteromonadales</taxon>
        <taxon>Alteromonadaceae</taxon>
        <taxon>Paraglaciecola</taxon>
    </lineage>
</organism>
<evidence type="ECO:0000313" key="6">
    <source>
        <dbReference type="EMBL" id="GAC31829.1"/>
    </source>
</evidence>
<feature type="transmembrane region" description="Helical" evidence="5">
    <location>
        <begin position="55"/>
        <end position="78"/>
    </location>
</feature>
<keyword evidence="3 5" id="KW-1133">Transmembrane helix</keyword>
<reference evidence="7" key="1">
    <citation type="journal article" date="2014" name="Environ. Microbiol.">
        <title>Comparative genomics of the marine bacterial genus Glaciecola reveals the high degree of genomic diversity and genomic characteristic for cold adaptation.</title>
        <authorList>
            <person name="Qin Q.L."/>
            <person name="Xie B.B."/>
            <person name="Yu Y."/>
            <person name="Shu Y.L."/>
            <person name="Rong J.C."/>
            <person name="Zhang Y.J."/>
            <person name="Zhao D.L."/>
            <person name="Chen X.L."/>
            <person name="Zhang X.Y."/>
            <person name="Chen B."/>
            <person name="Zhou B.C."/>
            <person name="Zhang Y.Z."/>
        </authorList>
    </citation>
    <scope>NUCLEOTIDE SEQUENCE [LARGE SCALE GENOMIC DNA]</scope>
    <source>
        <strain evidence="7">LMG 21857</strain>
    </source>
</reference>
<dbReference type="InterPro" id="IPR052527">
    <property type="entry name" value="Metal_cation-efflux_comp"/>
</dbReference>
<feature type="transmembrane region" description="Helical" evidence="5">
    <location>
        <begin position="150"/>
        <end position="179"/>
    </location>
</feature>
<dbReference type="InterPro" id="IPR007318">
    <property type="entry name" value="Phopholipid_MeTrfase"/>
</dbReference>
<gene>
    <name evidence="6" type="ORF">GPLA_0913</name>
</gene>
<dbReference type="PANTHER" id="PTHR43847">
    <property type="entry name" value="BLL3993 PROTEIN"/>
    <property type="match status" value="1"/>
</dbReference>
<name>K6YGJ4_9ALTE</name>
<evidence type="ECO:0000256" key="2">
    <source>
        <dbReference type="ARBA" id="ARBA00022692"/>
    </source>
</evidence>
<dbReference type="RefSeq" id="WP_007103633.1">
    <property type="nucleotide sequence ID" value="NZ_BAER01000023.1"/>
</dbReference>
<dbReference type="Pfam" id="PF04191">
    <property type="entry name" value="PEMT"/>
    <property type="match status" value="1"/>
</dbReference>
<dbReference type="Proteomes" id="UP000006322">
    <property type="component" value="Unassembled WGS sequence"/>
</dbReference>
<protein>
    <recommendedName>
        <fullName evidence="8">Isoprenylcysteine carboxylmethyltransferase family protein</fullName>
    </recommendedName>
</protein>
<comment type="caution">
    <text evidence="6">The sequence shown here is derived from an EMBL/GenBank/DDBJ whole genome shotgun (WGS) entry which is preliminary data.</text>
</comment>
<evidence type="ECO:0000256" key="3">
    <source>
        <dbReference type="ARBA" id="ARBA00022989"/>
    </source>
</evidence>